<name>A0A822YVG7_NELNU</name>
<dbReference type="Proteomes" id="UP000607653">
    <property type="component" value="Unassembled WGS sequence"/>
</dbReference>
<protein>
    <recommendedName>
        <fullName evidence="1">Retrovirus-related Pol polyprotein from transposon TNT 1-94-like beta-barrel domain-containing protein</fullName>
    </recommendedName>
</protein>
<evidence type="ECO:0000259" key="1">
    <source>
        <dbReference type="Pfam" id="PF22936"/>
    </source>
</evidence>
<evidence type="ECO:0000313" key="3">
    <source>
        <dbReference type="Proteomes" id="UP000607653"/>
    </source>
</evidence>
<comment type="caution">
    <text evidence="2">The sequence shown here is derived from an EMBL/GenBank/DDBJ whole genome shotgun (WGS) entry which is preliminary data.</text>
</comment>
<accession>A0A822YVG7</accession>
<dbReference type="EMBL" id="DUZY01000003">
    <property type="protein sequence ID" value="DAD33238.1"/>
    <property type="molecule type" value="Genomic_DNA"/>
</dbReference>
<gene>
    <name evidence="2" type="ORF">HUJ06_012089</name>
</gene>
<dbReference type="InterPro" id="IPR054722">
    <property type="entry name" value="PolX-like_BBD"/>
</dbReference>
<organism evidence="2 3">
    <name type="scientific">Nelumbo nucifera</name>
    <name type="common">Sacred lotus</name>
    <dbReference type="NCBI Taxonomy" id="4432"/>
    <lineage>
        <taxon>Eukaryota</taxon>
        <taxon>Viridiplantae</taxon>
        <taxon>Streptophyta</taxon>
        <taxon>Embryophyta</taxon>
        <taxon>Tracheophyta</taxon>
        <taxon>Spermatophyta</taxon>
        <taxon>Magnoliopsida</taxon>
        <taxon>Proteales</taxon>
        <taxon>Nelumbonaceae</taxon>
        <taxon>Nelumbo</taxon>
    </lineage>
</organism>
<evidence type="ECO:0000313" key="2">
    <source>
        <dbReference type="EMBL" id="DAD33238.1"/>
    </source>
</evidence>
<proteinExistence type="predicted"/>
<dbReference type="AlphaFoldDB" id="A0A822YVG7"/>
<sequence length="203" mass="22761">MGGHTNDTCFKLHGYPEWYKKHKEQRSKVAGGRNVANMVDNPLDVNMDRDVGKATDQQVSFTAFHFALRSFDNLDCGTWIIDTSASNHMFINLKLLHRPKPVTQITPVSLLDGSVKLVHQIGDVHLSPKLTLADALYIPSFKFNLLSIGKLSKTAQIKFVFHPDKCILQDPQTEAVLAVGKVVGNLYILDKSSFHDTTFFCFL</sequence>
<keyword evidence="3" id="KW-1185">Reference proteome</keyword>
<reference evidence="2 3" key="1">
    <citation type="journal article" date="2020" name="Mol. Biol. Evol.">
        <title>Distinct Expression and Methylation Patterns for Genes with Different Fates following a Single Whole-Genome Duplication in Flowering Plants.</title>
        <authorList>
            <person name="Shi T."/>
            <person name="Rahmani R.S."/>
            <person name="Gugger P.F."/>
            <person name="Wang M."/>
            <person name="Li H."/>
            <person name="Zhang Y."/>
            <person name="Li Z."/>
            <person name="Wang Q."/>
            <person name="Van de Peer Y."/>
            <person name="Marchal K."/>
            <person name="Chen J."/>
        </authorList>
    </citation>
    <scope>NUCLEOTIDE SEQUENCE [LARGE SCALE GENOMIC DNA]</scope>
    <source>
        <tissue evidence="2">Leaf</tissue>
    </source>
</reference>
<feature type="domain" description="Retrovirus-related Pol polyprotein from transposon TNT 1-94-like beta-barrel" evidence="1">
    <location>
        <begin position="79"/>
        <end position="153"/>
    </location>
</feature>
<dbReference type="Pfam" id="PF22936">
    <property type="entry name" value="Pol_BBD"/>
    <property type="match status" value="1"/>
</dbReference>